<accession>A0A2R8AJB4</accession>
<proteinExistence type="predicted"/>
<sequence>MRKKDYEIGFGKPPEISRFKKGKSGNPKGRPKGSKDFGSDLRDVLNAKVTVSENGKSRKVSSQRATLMRLREQALKGNARAIDRMLDLAKAQSFEEGSRETERQLSATEDGILERYADCLIGQTQNGEQDRENSEVEQDDDGRS</sequence>
<dbReference type="OrthoDB" id="2086138at2"/>
<dbReference type="AlphaFoldDB" id="A0A2R8AJB4"/>
<feature type="compositionally biased region" description="Acidic residues" evidence="1">
    <location>
        <begin position="135"/>
        <end position="144"/>
    </location>
</feature>
<dbReference type="Proteomes" id="UP000244911">
    <property type="component" value="Unassembled WGS sequence"/>
</dbReference>
<dbReference type="EMBL" id="OMOI01000001">
    <property type="protein sequence ID" value="SPF75989.1"/>
    <property type="molecule type" value="Genomic_DNA"/>
</dbReference>
<protein>
    <recommendedName>
        <fullName evidence="2">DUF5681 domain-containing protein</fullName>
    </recommendedName>
</protein>
<evidence type="ECO:0000313" key="4">
    <source>
        <dbReference type="Proteomes" id="UP000244911"/>
    </source>
</evidence>
<feature type="region of interest" description="Disordered" evidence="1">
    <location>
        <begin position="121"/>
        <end position="144"/>
    </location>
</feature>
<feature type="domain" description="DUF5681" evidence="2">
    <location>
        <begin position="17"/>
        <end position="91"/>
    </location>
</feature>
<organism evidence="3 4">
    <name type="scientific">Aliiroseovarius pelagivivens</name>
    <dbReference type="NCBI Taxonomy" id="1639690"/>
    <lineage>
        <taxon>Bacteria</taxon>
        <taxon>Pseudomonadati</taxon>
        <taxon>Pseudomonadota</taxon>
        <taxon>Alphaproteobacteria</taxon>
        <taxon>Rhodobacterales</taxon>
        <taxon>Paracoccaceae</taxon>
        <taxon>Aliiroseovarius</taxon>
    </lineage>
</organism>
<evidence type="ECO:0000259" key="2">
    <source>
        <dbReference type="Pfam" id="PF18932"/>
    </source>
</evidence>
<evidence type="ECO:0000256" key="1">
    <source>
        <dbReference type="SAM" id="MobiDB-lite"/>
    </source>
</evidence>
<dbReference type="Pfam" id="PF18932">
    <property type="entry name" value="DUF5681"/>
    <property type="match status" value="1"/>
</dbReference>
<name>A0A2R8AJB4_9RHOB</name>
<gene>
    <name evidence="3" type="ORF">ALP8811_00985</name>
</gene>
<evidence type="ECO:0000313" key="3">
    <source>
        <dbReference type="EMBL" id="SPF75989.1"/>
    </source>
</evidence>
<dbReference type="InterPro" id="IPR043736">
    <property type="entry name" value="DUF5681"/>
</dbReference>
<dbReference type="RefSeq" id="WP_108856039.1">
    <property type="nucleotide sequence ID" value="NZ_OMOI01000001.1"/>
</dbReference>
<feature type="region of interest" description="Disordered" evidence="1">
    <location>
        <begin position="1"/>
        <end position="41"/>
    </location>
</feature>
<reference evidence="3 4" key="1">
    <citation type="submission" date="2018-03" db="EMBL/GenBank/DDBJ databases">
        <authorList>
            <person name="Keele B.F."/>
        </authorList>
    </citation>
    <scope>NUCLEOTIDE SEQUENCE [LARGE SCALE GENOMIC DNA]</scope>
    <source>
        <strain evidence="3 4">CECT 8811</strain>
    </source>
</reference>
<keyword evidence="4" id="KW-1185">Reference proteome</keyword>